<dbReference type="PANTHER" id="PTHR42866">
    <property type="entry name" value="3-DEOXY-MANNO-OCTULOSONATE CYTIDYLYLTRANSFERASE"/>
    <property type="match status" value="1"/>
</dbReference>
<dbReference type="NCBIfam" id="NF003948">
    <property type="entry name" value="PRK05450.1-1"/>
    <property type="match status" value="1"/>
</dbReference>
<dbReference type="Pfam" id="PF02348">
    <property type="entry name" value="CTP_transf_3"/>
    <property type="match status" value="1"/>
</dbReference>
<dbReference type="Gene3D" id="3.90.550.10">
    <property type="entry name" value="Spore Coat Polysaccharide Biosynthesis Protein SpsA, Chain A"/>
    <property type="match status" value="1"/>
</dbReference>
<name>A0AAC9P980_9PROT</name>
<protein>
    <submittedName>
        <fullName evidence="4">3-deoxy-manno-octulosonate cytidylyltransferase</fullName>
        <ecNumber evidence="4">2.7.7.38</ecNumber>
    </submittedName>
</protein>
<dbReference type="GO" id="GO:0005829">
    <property type="term" value="C:cytosol"/>
    <property type="evidence" value="ECO:0007669"/>
    <property type="project" value="TreeGrafter"/>
</dbReference>
<gene>
    <name evidence="4" type="ORF">GbCGDNIH9_1993</name>
</gene>
<dbReference type="InterPro" id="IPR003329">
    <property type="entry name" value="Cytidylyl_trans"/>
</dbReference>
<evidence type="ECO:0000256" key="3">
    <source>
        <dbReference type="ARBA" id="ARBA00022985"/>
    </source>
</evidence>
<dbReference type="CDD" id="cd02517">
    <property type="entry name" value="CMP-KDO-Synthetase"/>
    <property type="match status" value="1"/>
</dbReference>
<sequence length="254" mass="27078">MTPLIVIPSRMGSSRLPGKPLADLNGRPMILHVLDRAMEAGIGPVAVACAEEEIAAAVRAAGGTAILTDPDLPAGTDRVHAALGVLDPEMRYNAVVNLQGDLPTILPDMISAVLKPLRSPTFDIATLVAEITTEEERISPAVVKAVCAFPDPAGTVAPALYFSRTAVPSGAGPLWHHIGIYAYRRTALDRFVSLPESPLEKREKLEQLRALEAGMRIGCARVEHAPFGVDTPEDLERARGVLRNWSSSVTEPSA</sequence>
<dbReference type="EMBL" id="CP018191">
    <property type="protein sequence ID" value="APH55311.1"/>
    <property type="molecule type" value="Genomic_DNA"/>
</dbReference>
<dbReference type="EC" id="2.7.7.38" evidence="4"/>
<evidence type="ECO:0000256" key="1">
    <source>
        <dbReference type="ARBA" id="ARBA00022679"/>
    </source>
</evidence>
<keyword evidence="1 4" id="KW-0808">Transferase</keyword>
<dbReference type="PANTHER" id="PTHR42866:SF2">
    <property type="entry name" value="3-DEOXY-MANNO-OCTULOSONATE CYTIDYLYLTRANSFERASE, MITOCHONDRIAL"/>
    <property type="match status" value="1"/>
</dbReference>
<dbReference type="GO" id="GO:0009103">
    <property type="term" value="P:lipopolysaccharide biosynthetic process"/>
    <property type="evidence" value="ECO:0007669"/>
    <property type="project" value="UniProtKB-KW"/>
</dbReference>
<evidence type="ECO:0000256" key="2">
    <source>
        <dbReference type="ARBA" id="ARBA00022695"/>
    </source>
</evidence>
<dbReference type="SUPFAM" id="SSF53448">
    <property type="entry name" value="Nucleotide-diphospho-sugar transferases"/>
    <property type="match status" value="1"/>
</dbReference>
<dbReference type="NCBIfam" id="NF003952">
    <property type="entry name" value="PRK05450.1-5"/>
    <property type="match status" value="1"/>
</dbReference>
<dbReference type="InterPro" id="IPR004528">
    <property type="entry name" value="KdsB"/>
</dbReference>
<keyword evidence="2 4" id="KW-0548">Nucleotidyltransferase</keyword>
<dbReference type="InterPro" id="IPR029044">
    <property type="entry name" value="Nucleotide-diphossugar_trans"/>
</dbReference>
<dbReference type="AlphaFoldDB" id="A0AAC9P980"/>
<evidence type="ECO:0000313" key="4">
    <source>
        <dbReference type="EMBL" id="APH55311.1"/>
    </source>
</evidence>
<evidence type="ECO:0000313" key="5">
    <source>
        <dbReference type="Proteomes" id="UP000182373"/>
    </source>
</evidence>
<organism evidence="4 5">
    <name type="scientific">Granulibacter bethesdensis</name>
    <dbReference type="NCBI Taxonomy" id="364410"/>
    <lineage>
        <taxon>Bacteria</taxon>
        <taxon>Pseudomonadati</taxon>
        <taxon>Pseudomonadota</taxon>
        <taxon>Alphaproteobacteria</taxon>
        <taxon>Acetobacterales</taxon>
        <taxon>Acetobacteraceae</taxon>
        <taxon>Granulibacter</taxon>
    </lineage>
</organism>
<dbReference type="Proteomes" id="UP000182373">
    <property type="component" value="Chromosome"/>
</dbReference>
<dbReference type="GO" id="GO:0008690">
    <property type="term" value="F:3-deoxy-manno-octulosonate cytidylyltransferase activity"/>
    <property type="evidence" value="ECO:0007669"/>
    <property type="project" value="UniProtKB-EC"/>
</dbReference>
<proteinExistence type="predicted"/>
<keyword evidence="3" id="KW-0448">Lipopolysaccharide biosynthesis</keyword>
<dbReference type="RefSeq" id="WP_072573128.1">
    <property type="nucleotide sequence ID" value="NZ_CP018191.1"/>
</dbReference>
<accession>A0AAC9P980</accession>
<reference evidence="5" key="1">
    <citation type="submission" date="2016-11" db="EMBL/GenBank/DDBJ databases">
        <title>Comparative genomic and phenotypic analysis of Granulibacter bethesdensis clinical isolates from patients with chronic granulomatous disease.</title>
        <authorList>
            <person name="Zarember K.A."/>
            <person name="Porcella S.F."/>
            <person name="Chu J."/>
            <person name="Ding L."/>
            <person name="Dahlstrom E."/>
            <person name="Barbian K."/>
            <person name="Martens C."/>
            <person name="Sykora L."/>
            <person name="Kramer S."/>
            <person name="Pettinato A.M."/>
            <person name="Hong H."/>
            <person name="Wald G."/>
            <person name="Berg L.J."/>
            <person name="Rogge L.S."/>
            <person name="Greenberg D.E."/>
            <person name="Falcone E.L."/>
            <person name="Neves J.F."/>
            <person name="Simoes M.J."/>
            <person name="Casal M."/>
            <person name="Rodriguez-Lopez F.C."/>
            <person name="Zelazny A."/>
            <person name="Gallin J.I."/>
            <person name="Holland S.M."/>
        </authorList>
    </citation>
    <scope>NUCLEOTIDE SEQUENCE [LARGE SCALE GENOMIC DNA]</scope>
    <source>
        <strain evidence="5">NIH9.1</strain>
    </source>
</reference>
<dbReference type="NCBIfam" id="TIGR00466">
    <property type="entry name" value="kdsB"/>
    <property type="match status" value="1"/>
</dbReference>